<evidence type="ECO:0000313" key="2">
    <source>
        <dbReference type="EMBL" id="GAA0880213.1"/>
    </source>
</evidence>
<evidence type="ECO:0000259" key="1">
    <source>
        <dbReference type="Pfam" id="PF13391"/>
    </source>
</evidence>
<dbReference type="Proteomes" id="UP001500469">
    <property type="component" value="Unassembled WGS sequence"/>
</dbReference>
<dbReference type="InterPro" id="IPR011396">
    <property type="entry name" value="PT_DNA_restrict"/>
</dbReference>
<evidence type="ECO:0000313" key="3">
    <source>
        <dbReference type="Proteomes" id="UP001500469"/>
    </source>
</evidence>
<dbReference type="RefSeq" id="WP_343853372.1">
    <property type="nucleotide sequence ID" value="NZ_BAAAFI010000041.1"/>
</dbReference>
<keyword evidence="2" id="KW-0540">Nuclease</keyword>
<protein>
    <submittedName>
        <fullName evidence="2">HNH endonuclease</fullName>
    </submittedName>
</protein>
<accession>A0ABN1N2W8</accession>
<dbReference type="GO" id="GO:0004519">
    <property type="term" value="F:endonuclease activity"/>
    <property type="evidence" value="ECO:0007669"/>
    <property type="project" value="UniProtKB-KW"/>
</dbReference>
<dbReference type="CDD" id="cd00085">
    <property type="entry name" value="HNHc"/>
    <property type="match status" value="1"/>
</dbReference>
<gene>
    <name evidence="2" type="ORF">GCM10009119_31830</name>
</gene>
<proteinExistence type="predicted"/>
<sequence length="316" mass="36918">MKLETIIRDLTRLRRAGTKYGVAPHKPVLLMSLFDLMDSGIMPDNRFFVNSDLVGTFHENWSLLVNTGHQEDFTQPFYYLQNDRINNTRFWFLKPKPGYSIQAHIKNIFTLSEVLEFAHFSEDFFAVLAILGNRHIIREFLLETYFPGAKEAFMQRKKGESRYLRSIEAYVLNEVPVVERLQVAEQEIVYVRNGTFKKWVPKIYLYTCAISGMKAISTYGYSLIDACHIRPFADNQDDRVGNGIALCPNLHRAFDRGLIGIDSDYRVMVSDQIREDSSHGYSLQKLQGKRVLLPDEKRLWPNQDNLEWHRDHRFSK</sequence>
<name>A0ABN1N2W8_9BACT</name>
<dbReference type="Pfam" id="PF13391">
    <property type="entry name" value="HNH_2"/>
    <property type="match status" value="1"/>
</dbReference>
<keyword evidence="2" id="KW-0378">Hydrolase</keyword>
<keyword evidence="3" id="KW-1185">Reference proteome</keyword>
<reference evidence="2 3" key="1">
    <citation type="journal article" date="2019" name="Int. J. Syst. Evol. Microbiol.">
        <title>The Global Catalogue of Microorganisms (GCM) 10K type strain sequencing project: providing services to taxonomists for standard genome sequencing and annotation.</title>
        <authorList>
            <consortium name="The Broad Institute Genomics Platform"/>
            <consortium name="The Broad Institute Genome Sequencing Center for Infectious Disease"/>
            <person name="Wu L."/>
            <person name="Ma J."/>
        </authorList>
    </citation>
    <scope>NUCLEOTIDE SEQUENCE [LARGE SCALE GENOMIC DNA]</scope>
    <source>
        <strain evidence="2 3">JCM 16112</strain>
    </source>
</reference>
<feature type="domain" description="HNH nuclease" evidence="1">
    <location>
        <begin position="208"/>
        <end position="262"/>
    </location>
</feature>
<comment type="caution">
    <text evidence="2">The sequence shown here is derived from an EMBL/GenBank/DDBJ whole genome shotgun (WGS) entry which is preliminary data.</text>
</comment>
<keyword evidence="2" id="KW-0255">Endonuclease</keyword>
<organism evidence="2 3">
    <name type="scientific">Algoriphagus jejuensis</name>
    <dbReference type="NCBI Taxonomy" id="419934"/>
    <lineage>
        <taxon>Bacteria</taxon>
        <taxon>Pseudomonadati</taxon>
        <taxon>Bacteroidota</taxon>
        <taxon>Cytophagia</taxon>
        <taxon>Cytophagales</taxon>
        <taxon>Cyclobacteriaceae</taxon>
        <taxon>Algoriphagus</taxon>
    </lineage>
</organism>
<dbReference type="InterPro" id="IPR003615">
    <property type="entry name" value="HNH_nuc"/>
</dbReference>
<dbReference type="EMBL" id="BAAAFI010000041">
    <property type="protein sequence ID" value="GAA0880213.1"/>
    <property type="molecule type" value="Genomic_DNA"/>
</dbReference>
<dbReference type="PIRSF" id="PIRSF030850">
    <property type="entry name" value="UCP030850"/>
    <property type="match status" value="1"/>
</dbReference>